<accession>A0A4R4E740</accession>
<feature type="domain" description="PPM-type phosphatase" evidence="1">
    <location>
        <begin position="20"/>
        <end position="257"/>
    </location>
</feature>
<protein>
    <recommendedName>
        <fullName evidence="1">PPM-type phosphatase domain-containing protein</fullName>
    </recommendedName>
</protein>
<proteinExistence type="predicted"/>
<dbReference type="InterPro" id="IPR001932">
    <property type="entry name" value="PPM-type_phosphatase-like_dom"/>
</dbReference>
<name>A0A4R4E740_9BACL</name>
<sequence length="294" mass="33701">MKEETLVIIEKLTIQGCNEWNEDALIASEAMQIFGVLDGATSLKPFRGPNQETGGYLVSNLVKRELESLDVTELDAFPLHELVLRANARLRREMLESGIDVYNKEELWTAGIALVRIHENYIEYVQAGDCMIAVSYKDGVIRTVSHDQVDHIDAQTMRMWRDGIHQGIKTCAELRKLVEPTILHNKRTMNTLDGYAAISGEPELSEYIEYGRINRMQMTDLLIVSDGLFLPRSLDANEPPRDSGIEGLMRHVQKQNLHNYTDWLLNLEETDPECLKYPRFKKSDDKTGIYIRFE</sequence>
<reference evidence="2 3" key="1">
    <citation type="submission" date="2019-03" db="EMBL/GenBank/DDBJ databases">
        <authorList>
            <person name="Kim M.K.M."/>
        </authorList>
    </citation>
    <scope>NUCLEOTIDE SEQUENCE [LARGE SCALE GENOMIC DNA]</scope>
    <source>
        <strain evidence="2 3">18JY21-1</strain>
    </source>
</reference>
<keyword evidence="3" id="KW-1185">Reference proteome</keyword>
<dbReference type="Proteomes" id="UP000295418">
    <property type="component" value="Unassembled WGS sequence"/>
</dbReference>
<organism evidence="2 3">
    <name type="scientific">Paenibacillus albiflavus</name>
    <dbReference type="NCBI Taxonomy" id="2545760"/>
    <lineage>
        <taxon>Bacteria</taxon>
        <taxon>Bacillati</taxon>
        <taxon>Bacillota</taxon>
        <taxon>Bacilli</taxon>
        <taxon>Bacillales</taxon>
        <taxon>Paenibacillaceae</taxon>
        <taxon>Paenibacillus</taxon>
    </lineage>
</organism>
<dbReference type="SUPFAM" id="SSF81606">
    <property type="entry name" value="PP2C-like"/>
    <property type="match status" value="1"/>
</dbReference>
<dbReference type="AlphaFoldDB" id="A0A4R4E740"/>
<dbReference type="Pfam" id="PF13672">
    <property type="entry name" value="PP2C_2"/>
    <property type="match status" value="1"/>
</dbReference>
<gene>
    <name evidence="2" type="ORF">E0485_19345</name>
</gene>
<comment type="caution">
    <text evidence="2">The sequence shown here is derived from an EMBL/GenBank/DDBJ whole genome shotgun (WGS) entry which is preliminary data.</text>
</comment>
<dbReference type="InterPro" id="IPR036457">
    <property type="entry name" value="PPM-type-like_dom_sf"/>
</dbReference>
<evidence type="ECO:0000313" key="3">
    <source>
        <dbReference type="Proteomes" id="UP000295418"/>
    </source>
</evidence>
<evidence type="ECO:0000313" key="2">
    <source>
        <dbReference type="EMBL" id="TCZ74620.1"/>
    </source>
</evidence>
<dbReference type="Gene3D" id="3.60.40.10">
    <property type="entry name" value="PPM-type phosphatase domain"/>
    <property type="match status" value="1"/>
</dbReference>
<evidence type="ECO:0000259" key="1">
    <source>
        <dbReference type="Pfam" id="PF13672"/>
    </source>
</evidence>
<dbReference type="OrthoDB" id="1755431at2"/>
<dbReference type="EMBL" id="SKFG01000025">
    <property type="protein sequence ID" value="TCZ74620.1"/>
    <property type="molecule type" value="Genomic_DNA"/>
</dbReference>